<gene>
    <name evidence="1" type="ORF">METZ01_LOCUS133490</name>
</gene>
<dbReference type="AlphaFoldDB" id="A0A381YUB9"/>
<protein>
    <submittedName>
        <fullName evidence="1">Uncharacterized protein</fullName>
    </submittedName>
</protein>
<name>A0A381YUB9_9ZZZZ</name>
<evidence type="ECO:0000313" key="1">
    <source>
        <dbReference type="EMBL" id="SVA80636.1"/>
    </source>
</evidence>
<proteinExistence type="predicted"/>
<dbReference type="EMBL" id="UINC01019086">
    <property type="protein sequence ID" value="SVA80636.1"/>
    <property type="molecule type" value="Genomic_DNA"/>
</dbReference>
<organism evidence="1">
    <name type="scientific">marine metagenome</name>
    <dbReference type="NCBI Taxonomy" id="408172"/>
    <lineage>
        <taxon>unclassified sequences</taxon>
        <taxon>metagenomes</taxon>
        <taxon>ecological metagenomes</taxon>
    </lineage>
</organism>
<sequence>MKRFFKVGQEYFENKMVAKKHRNTLEGYTPVIDKKTGLPKPHVWKHEVKRGPDHWKGSSK</sequence>
<reference evidence="1" key="1">
    <citation type="submission" date="2018-05" db="EMBL/GenBank/DDBJ databases">
        <authorList>
            <person name="Lanie J.A."/>
            <person name="Ng W.-L."/>
            <person name="Kazmierczak K.M."/>
            <person name="Andrzejewski T.M."/>
            <person name="Davidsen T.M."/>
            <person name="Wayne K.J."/>
            <person name="Tettelin H."/>
            <person name="Glass J.I."/>
            <person name="Rusch D."/>
            <person name="Podicherti R."/>
            <person name="Tsui H.-C.T."/>
            <person name="Winkler M.E."/>
        </authorList>
    </citation>
    <scope>NUCLEOTIDE SEQUENCE</scope>
</reference>
<accession>A0A381YUB9</accession>